<sequence length="252" mass="29088">MFPIYVINLQDHQERLELFKKRNHFLLDHTQFFNGYNGKILPRRQMVLDGLITDRNTYNARALGILKSHVELWKIAANSDHGITIMEDDVTIHKDYITSSKQILAEQKSFDLIAWGYNLDWPIRLHTAKGLPATLISYLLNLGNSNEIQLYHQIGAYGDRINQNAYLEQSITPTFVRTTMYAGLCCYTLSTQGAQKLLNHLPIDKYNLQFYGNIIATLDETGIDISMEHFYPEMDVFLSSPFLAYSDNEKSR</sequence>
<dbReference type="Proteomes" id="UP001431634">
    <property type="component" value="Unassembled WGS sequence"/>
</dbReference>
<protein>
    <submittedName>
        <fullName evidence="2">Glycosyltransferase family 25 protein</fullName>
    </submittedName>
</protein>
<gene>
    <name evidence="2" type="ORF">QJV27_00075</name>
</gene>
<name>A0ABT6PY79_9PROT</name>
<evidence type="ECO:0000259" key="1">
    <source>
        <dbReference type="Pfam" id="PF01755"/>
    </source>
</evidence>
<keyword evidence="3" id="KW-1185">Reference proteome</keyword>
<proteinExistence type="predicted"/>
<organism evidence="2 3">
    <name type="scientific">Commensalibacter oyaizuii</name>
    <dbReference type="NCBI Taxonomy" id="3043873"/>
    <lineage>
        <taxon>Bacteria</taxon>
        <taxon>Pseudomonadati</taxon>
        <taxon>Pseudomonadota</taxon>
        <taxon>Alphaproteobacteria</taxon>
        <taxon>Acetobacterales</taxon>
        <taxon>Acetobacteraceae</taxon>
    </lineage>
</organism>
<dbReference type="EMBL" id="JASBAO010000001">
    <property type="protein sequence ID" value="MDI2089784.1"/>
    <property type="molecule type" value="Genomic_DNA"/>
</dbReference>
<feature type="domain" description="Glycosyl transferase family 25" evidence="1">
    <location>
        <begin position="2"/>
        <end position="201"/>
    </location>
</feature>
<evidence type="ECO:0000313" key="2">
    <source>
        <dbReference type="EMBL" id="MDI2089784.1"/>
    </source>
</evidence>
<dbReference type="Pfam" id="PF01755">
    <property type="entry name" value="Glyco_transf_25"/>
    <property type="match status" value="1"/>
</dbReference>
<accession>A0ABT6PY79</accession>
<dbReference type="InterPro" id="IPR002654">
    <property type="entry name" value="Glyco_trans_25"/>
</dbReference>
<comment type="caution">
    <text evidence="2">The sequence shown here is derived from an EMBL/GenBank/DDBJ whole genome shotgun (WGS) entry which is preliminary data.</text>
</comment>
<dbReference type="RefSeq" id="WP_281446962.1">
    <property type="nucleotide sequence ID" value="NZ_JASBAO010000001.1"/>
</dbReference>
<reference evidence="2" key="1">
    <citation type="submission" date="2023-05" db="EMBL/GenBank/DDBJ databases">
        <title>Whole genome sequence of Commensalibacter sp.</title>
        <authorList>
            <person name="Charoenyingcharoen P."/>
            <person name="Yukphan P."/>
        </authorList>
    </citation>
    <scope>NUCLEOTIDE SEQUENCE</scope>
    <source>
        <strain evidence="2">TBRC 16381</strain>
    </source>
</reference>
<evidence type="ECO:0000313" key="3">
    <source>
        <dbReference type="Proteomes" id="UP001431634"/>
    </source>
</evidence>